<dbReference type="Gene3D" id="3.30.300.160">
    <property type="entry name" value="Type II secretion system, protein E, N-terminal domain"/>
    <property type="match status" value="1"/>
</dbReference>
<comment type="similarity">
    <text evidence="1">Belongs to the GSP E family.</text>
</comment>
<comment type="caution">
    <text evidence="5">The sequence shown here is derived from an EMBL/GenBank/DDBJ whole genome shotgun (WGS) entry which is preliminary data.</text>
</comment>
<dbReference type="Pfam" id="PF00437">
    <property type="entry name" value="T2SSE"/>
    <property type="match status" value="1"/>
</dbReference>
<dbReference type="EMBL" id="MHJA01000030">
    <property type="protein sequence ID" value="OGY60508.1"/>
    <property type="molecule type" value="Genomic_DNA"/>
</dbReference>
<dbReference type="GO" id="GO:0005886">
    <property type="term" value="C:plasma membrane"/>
    <property type="evidence" value="ECO:0007669"/>
    <property type="project" value="TreeGrafter"/>
</dbReference>
<dbReference type="SUPFAM" id="SSF160246">
    <property type="entry name" value="EspE N-terminal domain-like"/>
    <property type="match status" value="1"/>
</dbReference>
<dbReference type="InterPro" id="IPR037257">
    <property type="entry name" value="T2SS_E_N_sf"/>
</dbReference>
<name>A0A1G1Z7B0_9BACT</name>
<dbReference type="Proteomes" id="UP000176544">
    <property type="component" value="Unassembled WGS sequence"/>
</dbReference>
<evidence type="ECO:0000313" key="6">
    <source>
        <dbReference type="Proteomes" id="UP000176544"/>
    </source>
</evidence>
<evidence type="ECO:0000313" key="5">
    <source>
        <dbReference type="EMBL" id="OGY60508.1"/>
    </source>
</evidence>
<sequence>MFKIPDEKLKSVLVGNGLITAEDFDKNLEEAGRLGMNIGDMLITRGVIPAKYIENAIGSSLGVSGAGLENKEIGVDVLQLLPEEVARQRRVVLFGREADGSISTAMEDPTDLSTIQYLERYLKAEIKPYLASTADLNKGFSLYSRETASNFKDIIEKNIAASIESRVKGEEAASELPIVSILDNLLAYAMSSRASDIHMEVFEEFILVRYRIDGVLHEVLRIPRIVHPAIIARIKLLGALRIDEHTRPQDGRFRYKIGSDTIDVRVSIIPTFYGEKAEMRLLPSSIRPLTFGDLGMLPDTVKILEGAIRKSFGMVLVTGPTGSGKTTTLYSVLSVLNRPEVNIVTVEDPIEYDIQYINQTQINPAAGITFANGLRAILRQDPNVIMVGEIRDGETAGIAVQASLTGHLVVSSLHTNDAPTAIPRLFDMDVEPFLVSAVLNAVLAQRLVRKIHTDCIVSYEPDAETLDAIRSQLKQAGVPDEEMDAKLPDRLYRGAGCEADGNTGYKGRLGIYEVLDVTDETREFIASPNFSLSGLSNVAREQGMLTMFEDGLRKVERGITTIDEVLRVVQE</sequence>
<evidence type="ECO:0000256" key="3">
    <source>
        <dbReference type="ARBA" id="ARBA00022840"/>
    </source>
</evidence>
<evidence type="ECO:0000259" key="4">
    <source>
        <dbReference type="SMART" id="SM00382"/>
    </source>
</evidence>
<evidence type="ECO:0000256" key="2">
    <source>
        <dbReference type="ARBA" id="ARBA00022741"/>
    </source>
</evidence>
<accession>A0A1G1Z7B0</accession>
<dbReference type="Pfam" id="PF05157">
    <property type="entry name" value="MshEN"/>
    <property type="match status" value="1"/>
</dbReference>
<dbReference type="InterPro" id="IPR001482">
    <property type="entry name" value="T2SS/T4SS_dom"/>
</dbReference>
<dbReference type="InterPro" id="IPR027417">
    <property type="entry name" value="P-loop_NTPase"/>
</dbReference>
<proteinExistence type="inferred from homology"/>
<reference evidence="5 6" key="1">
    <citation type="journal article" date="2016" name="Nat. Commun.">
        <title>Thousands of microbial genomes shed light on interconnected biogeochemical processes in an aquifer system.</title>
        <authorList>
            <person name="Anantharaman K."/>
            <person name="Brown C.T."/>
            <person name="Hug L.A."/>
            <person name="Sharon I."/>
            <person name="Castelle C.J."/>
            <person name="Probst A.J."/>
            <person name="Thomas B.C."/>
            <person name="Singh A."/>
            <person name="Wilkins M.J."/>
            <person name="Karaoz U."/>
            <person name="Brodie E.L."/>
            <person name="Williams K.H."/>
            <person name="Hubbard S.S."/>
            <person name="Banfield J.F."/>
        </authorList>
    </citation>
    <scope>NUCLEOTIDE SEQUENCE [LARGE SCALE GENOMIC DNA]</scope>
</reference>
<dbReference type="InterPro" id="IPR007831">
    <property type="entry name" value="T2SS_GspE_N"/>
</dbReference>
<dbReference type="GO" id="GO:0016887">
    <property type="term" value="F:ATP hydrolysis activity"/>
    <property type="evidence" value="ECO:0007669"/>
    <property type="project" value="TreeGrafter"/>
</dbReference>
<dbReference type="Gene3D" id="3.40.50.300">
    <property type="entry name" value="P-loop containing nucleotide triphosphate hydrolases"/>
    <property type="match status" value="1"/>
</dbReference>
<dbReference type="InterPro" id="IPR003593">
    <property type="entry name" value="AAA+_ATPase"/>
</dbReference>
<keyword evidence="3" id="KW-0067">ATP-binding</keyword>
<dbReference type="CDD" id="cd01129">
    <property type="entry name" value="PulE-GspE-like"/>
    <property type="match status" value="1"/>
</dbReference>
<keyword evidence="2" id="KW-0547">Nucleotide-binding</keyword>
<dbReference type="Gene3D" id="3.30.450.90">
    <property type="match status" value="1"/>
</dbReference>
<evidence type="ECO:0000256" key="1">
    <source>
        <dbReference type="ARBA" id="ARBA00006611"/>
    </source>
</evidence>
<dbReference type="PANTHER" id="PTHR30258">
    <property type="entry name" value="TYPE II SECRETION SYSTEM PROTEIN GSPE-RELATED"/>
    <property type="match status" value="1"/>
</dbReference>
<dbReference type="GO" id="GO:0005524">
    <property type="term" value="F:ATP binding"/>
    <property type="evidence" value="ECO:0007669"/>
    <property type="project" value="UniProtKB-KW"/>
</dbReference>
<dbReference type="PANTHER" id="PTHR30258:SF1">
    <property type="entry name" value="PROTEIN TRANSPORT PROTEIN HOFB HOMOLOG"/>
    <property type="match status" value="1"/>
</dbReference>
<dbReference type="AlphaFoldDB" id="A0A1G1Z7B0"/>
<dbReference type="SUPFAM" id="SSF52540">
    <property type="entry name" value="P-loop containing nucleoside triphosphate hydrolases"/>
    <property type="match status" value="1"/>
</dbReference>
<dbReference type="SMART" id="SM00382">
    <property type="entry name" value="AAA"/>
    <property type="match status" value="1"/>
</dbReference>
<gene>
    <name evidence="5" type="ORF">A3I33_02695</name>
</gene>
<organism evidence="5 6">
    <name type="scientific">Candidatus Colwellbacteria bacterium RIFCSPLOWO2_02_FULL_45_11</name>
    <dbReference type="NCBI Taxonomy" id="1797692"/>
    <lineage>
        <taxon>Bacteria</taxon>
        <taxon>Candidatus Colwelliibacteriota</taxon>
    </lineage>
</organism>
<dbReference type="STRING" id="1797692.A3I33_02695"/>
<protein>
    <recommendedName>
        <fullName evidence="4">AAA+ ATPase domain-containing protein</fullName>
    </recommendedName>
</protein>
<feature type="domain" description="AAA+ ATPase" evidence="4">
    <location>
        <begin position="311"/>
        <end position="434"/>
    </location>
</feature>